<protein>
    <submittedName>
        <fullName evidence="2">Uncharacterized protein</fullName>
    </submittedName>
</protein>
<evidence type="ECO:0000256" key="1">
    <source>
        <dbReference type="SAM" id="MobiDB-lite"/>
    </source>
</evidence>
<organism evidence="2 3">
    <name type="scientific">Ranitomeya imitator</name>
    <name type="common">mimic poison frog</name>
    <dbReference type="NCBI Taxonomy" id="111125"/>
    <lineage>
        <taxon>Eukaryota</taxon>
        <taxon>Metazoa</taxon>
        <taxon>Chordata</taxon>
        <taxon>Craniata</taxon>
        <taxon>Vertebrata</taxon>
        <taxon>Euteleostomi</taxon>
        <taxon>Amphibia</taxon>
        <taxon>Batrachia</taxon>
        <taxon>Anura</taxon>
        <taxon>Neobatrachia</taxon>
        <taxon>Hyloidea</taxon>
        <taxon>Dendrobatidae</taxon>
        <taxon>Dendrobatinae</taxon>
        <taxon>Ranitomeya</taxon>
    </lineage>
</organism>
<dbReference type="PANTHER" id="PTHR23317:SF78">
    <property type="entry name" value="DEDICATOR OF CYTOKINESIS PROTEIN 7"/>
    <property type="match status" value="1"/>
</dbReference>
<keyword evidence="3" id="KW-1185">Reference proteome</keyword>
<dbReference type="InterPro" id="IPR026791">
    <property type="entry name" value="DOCK"/>
</dbReference>
<sequence>MASITNRLHKNLEGNQDQHGRNNLLASYIHYVFRLPNADPNSPSPGAGGLGGSMHYATMARTANRPASLNLNRSRSLSNSNPDISGTPTSPDDEVRSIIGSKAAERCNRMSSHTETSSFLQTITGRLPTKKLFHEELALQWVVCSGAVREATLQQAWFFFELMV</sequence>
<accession>A0ABN9KV46</accession>
<evidence type="ECO:0000313" key="3">
    <source>
        <dbReference type="Proteomes" id="UP001176940"/>
    </source>
</evidence>
<feature type="compositionally biased region" description="Low complexity" evidence="1">
    <location>
        <begin position="67"/>
        <end position="82"/>
    </location>
</feature>
<comment type="caution">
    <text evidence="2">The sequence shown here is derived from an EMBL/GenBank/DDBJ whole genome shotgun (WGS) entry which is preliminary data.</text>
</comment>
<reference evidence="2" key="1">
    <citation type="submission" date="2023-07" db="EMBL/GenBank/DDBJ databases">
        <authorList>
            <person name="Stuckert A."/>
        </authorList>
    </citation>
    <scope>NUCLEOTIDE SEQUENCE</scope>
</reference>
<evidence type="ECO:0000313" key="2">
    <source>
        <dbReference type="EMBL" id="CAJ0925341.1"/>
    </source>
</evidence>
<gene>
    <name evidence="2" type="ORF">RIMI_LOCUS2485560</name>
</gene>
<dbReference type="Proteomes" id="UP001176940">
    <property type="component" value="Unassembled WGS sequence"/>
</dbReference>
<feature type="region of interest" description="Disordered" evidence="1">
    <location>
        <begin position="67"/>
        <end position="95"/>
    </location>
</feature>
<proteinExistence type="predicted"/>
<name>A0ABN9KV46_9NEOB</name>
<dbReference type="EMBL" id="CAUEEQ010003481">
    <property type="protein sequence ID" value="CAJ0925341.1"/>
    <property type="molecule type" value="Genomic_DNA"/>
</dbReference>
<dbReference type="PANTHER" id="PTHR23317">
    <property type="entry name" value="DEDICATOR OF CYTOKINESIS DOCK"/>
    <property type="match status" value="1"/>
</dbReference>
<feature type="non-terminal residue" evidence="2">
    <location>
        <position position="164"/>
    </location>
</feature>